<accession>A0A4S1WJQ7</accession>
<comment type="caution">
    <text evidence="6">The sequence shown here is derived from an EMBL/GenBank/DDBJ whole genome shotgun (WGS) entry which is preliminary data.</text>
</comment>
<name>A0A4S1WJQ7_9SPHN</name>
<evidence type="ECO:0000256" key="3">
    <source>
        <dbReference type="ARBA" id="ARBA00023125"/>
    </source>
</evidence>
<reference evidence="6 7" key="1">
    <citation type="submission" date="2019-04" db="EMBL/GenBank/DDBJ databases">
        <title>Sphingomonas psychrotolerans sp. nov., isolated from soil in the Tianshan Mountains, Xinjiang, China.</title>
        <authorList>
            <person name="Luo Y."/>
            <person name="Sheng H."/>
        </authorList>
    </citation>
    <scope>NUCLEOTIDE SEQUENCE [LARGE SCALE GENOMIC DNA]</scope>
    <source>
        <strain evidence="6 7">KIS18-15</strain>
    </source>
</reference>
<dbReference type="InterPro" id="IPR002104">
    <property type="entry name" value="Integrase_catalytic"/>
</dbReference>
<protein>
    <submittedName>
        <fullName evidence="6">Site-specific integrase</fullName>
    </submittedName>
</protein>
<dbReference type="GO" id="GO:0006310">
    <property type="term" value="P:DNA recombination"/>
    <property type="evidence" value="ECO:0007669"/>
    <property type="project" value="UniProtKB-KW"/>
</dbReference>
<dbReference type="PROSITE" id="PS51898">
    <property type="entry name" value="TYR_RECOMBINASE"/>
    <property type="match status" value="1"/>
</dbReference>
<evidence type="ECO:0000313" key="7">
    <source>
        <dbReference type="Proteomes" id="UP000309848"/>
    </source>
</evidence>
<dbReference type="InterPro" id="IPR013762">
    <property type="entry name" value="Integrase-like_cat_sf"/>
</dbReference>
<organism evidence="6 7">
    <name type="scientific">Sphingomonas naasensis</name>
    <dbReference type="NCBI Taxonomy" id="1344951"/>
    <lineage>
        <taxon>Bacteria</taxon>
        <taxon>Pseudomonadati</taxon>
        <taxon>Pseudomonadota</taxon>
        <taxon>Alphaproteobacteria</taxon>
        <taxon>Sphingomonadales</taxon>
        <taxon>Sphingomonadaceae</taxon>
        <taxon>Sphingomonas</taxon>
    </lineage>
</organism>
<evidence type="ECO:0000313" key="6">
    <source>
        <dbReference type="EMBL" id="TGX43444.1"/>
    </source>
</evidence>
<evidence type="ECO:0000256" key="1">
    <source>
        <dbReference type="ARBA" id="ARBA00008857"/>
    </source>
</evidence>
<dbReference type="GO" id="GO:0015074">
    <property type="term" value="P:DNA integration"/>
    <property type="evidence" value="ECO:0007669"/>
    <property type="project" value="UniProtKB-KW"/>
</dbReference>
<keyword evidence="3" id="KW-0238">DNA-binding</keyword>
<evidence type="ECO:0000256" key="4">
    <source>
        <dbReference type="ARBA" id="ARBA00023172"/>
    </source>
</evidence>
<proteinExistence type="inferred from homology"/>
<evidence type="ECO:0000259" key="5">
    <source>
        <dbReference type="PROSITE" id="PS51898"/>
    </source>
</evidence>
<keyword evidence="2" id="KW-0229">DNA integration</keyword>
<dbReference type="InterPro" id="IPR050090">
    <property type="entry name" value="Tyrosine_recombinase_XerCD"/>
</dbReference>
<dbReference type="EMBL" id="SRXU01000003">
    <property type="protein sequence ID" value="TGX43444.1"/>
    <property type="molecule type" value="Genomic_DNA"/>
</dbReference>
<comment type="similarity">
    <text evidence="1">Belongs to the 'phage' integrase family.</text>
</comment>
<keyword evidence="7" id="KW-1185">Reference proteome</keyword>
<dbReference type="PANTHER" id="PTHR30349:SF41">
    <property type="entry name" value="INTEGRASE_RECOMBINASE PROTEIN MJ0367-RELATED"/>
    <property type="match status" value="1"/>
</dbReference>
<dbReference type="Pfam" id="PF00589">
    <property type="entry name" value="Phage_integrase"/>
    <property type="match status" value="1"/>
</dbReference>
<dbReference type="GO" id="GO:0003677">
    <property type="term" value="F:DNA binding"/>
    <property type="evidence" value="ECO:0007669"/>
    <property type="project" value="UniProtKB-KW"/>
</dbReference>
<dbReference type="AlphaFoldDB" id="A0A4S1WJQ7"/>
<dbReference type="InterPro" id="IPR011010">
    <property type="entry name" value="DNA_brk_join_enz"/>
</dbReference>
<dbReference type="SUPFAM" id="SSF56349">
    <property type="entry name" value="DNA breaking-rejoining enzymes"/>
    <property type="match status" value="1"/>
</dbReference>
<dbReference type="CDD" id="cd01184">
    <property type="entry name" value="INT_C_like_1"/>
    <property type="match status" value="1"/>
</dbReference>
<keyword evidence="4" id="KW-0233">DNA recombination</keyword>
<dbReference type="Proteomes" id="UP000309848">
    <property type="component" value="Unassembled WGS sequence"/>
</dbReference>
<dbReference type="Gene3D" id="1.10.443.10">
    <property type="entry name" value="Intergrase catalytic core"/>
    <property type="match status" value="1"/>
</dbReference>
<dbReference type="RefSeq" id="WP_135984286.1">
    <property type="nucleotide sequence ID" value="NZ_JAASQM010000002.1"/>
</dbReference>
<dbReference type="OrthoDB" id="9784724at2"/>
<gene>
    <name evidence="6" type="ORF">E5A74_09835</name>
</gene>
<feature type="domain" description="Tyr recombinase" evidence="5">
    <location>
        <begin position="282"/>
        <end position="488"/>
    </location>
</feature>
<sequence length="501" mass="57284">MLTTEDLARMVQDFYHAALADENEIRLNSRVTFDEANREAIVAYYGKMGVTTRRNLATNNLASVEPFATDLIEKHGLTGQLNDSDIARVQQAILRAGCDFTEAMKARFEGDFSYSPQDPLLSMMLDAPVPVVPRAGAKDHEPEAIGPLFSERAEEFRKSQIRLDAWENQSGLQARKTYELFEEVCGNRPLSGYLRADAARFKEVLQHLPANYGKAAAYRGKTATEIIELTQGDDNIQLLSGRTVQRHFSALSKLWVNAVDLGEASENIFEKFKFAASKRARDQRQMWESDQLQALFNTPIWRGCHSKDRRSRPGQHVIRDERFWLPLVAVFSGMRQEEICQHLVEDIRQQDGIWLFDINARNGQQLKNSNAIRLVPIHKELIRIGFLDYVEQQRKAGHTMLFDQLERGGADGRFGHNYSKYFTRYRRDVGLYQKSLDFHSLRHSATTFLQRGEVHPTVVDRLTAHETQGETARYTKDFPLAQLKDAIDKIDIKVDLSFLAT</sequence>
<dbReference type="PANTHER" id="PTHR30349">
    <property type="entry name" value="PHAGE INTEGRASE-RELATED"/>
    <property type="match status" value="1"/>
</dbReference>
<evidence type="ECO:0000256" key="2">
    <source>
        <dbReference type="ARBA" id="ARBA00022908"/>
    </source>
</evidence>